<keyword evidence="3" id="KW-1003">Cell membrane</keyword>
<dbReference type="EMBL" id="FNOW01000008">
    <property type="protein sequence ID" value="SDX64145.1"/>
    <property type="molecule type" value="Genomic_DNA"/>
</dbReference>
<name>A0A1H3DCL2_ALLWA</name>
<keyword evidence="2" id="KW-0813">Transport</keyword>
<dbReference type="NCBIfam" id="NF004905">
    <property type="entry name" value="PRK06265.1-5"/>
    <property type="match status" value="1"/>
</dbReference>
<feature type="transmembrane region" description="Helical" evidence="7">
    <location>
        <begin position="35"/>
        <end position="57"/>
    </location>
</feature>
<dbReference type="OrthoDB" id="9792317at2"/>
<dbReference type="AlphaFoldDB" id="A0A1H3DCL2"/>
<evidence type="ECO:0000256" key="5">
    <source>
        <dbReference type="ARBA" id="ARBA00022989"/>
    </source>
</evidence>
<proteinExistence type="predicted"/>
<dbReference type="Gene3D" id="1.10.1760.20">
    <property type="match status" value="1"/>
</dbReference>
<protein>
    <submittedName>
        <fullName evidence="8">Cobalt/nickel transport system permease protein</fullName>
    </submittedName>
</protein>
<sequence length="206" mass="21051">MAHIPEGVLSAPVLSAGALITTALLTVALRRLDDVALPRAAVLASALFVASLISVPLGPTSVHLLLNGLMGLLLGWTAVPAIVVALALQAAFFGFGGPLVLGVNALNLALPALMCAGGVRLVRPYLRPAHWPIVGFSAGVLGVMLTGVLVAATLAASGEPFRPAAQVLLLTYPPLALVEGLITATIIGFLQRVAPDMLALGQMRHD</sequence>
<feature type="transmembrane region" description="Helical" evidence="7">
    <location>
        <begin position="7"/>
        <end position="29"/>
    </location>
</feature>
<dbReference type="Pfam" id="PF01891">
    <property type="entry name" value="CbiM"/>
    <property type="match status" value="1"/>
</dbReference>
<evidence type="ECO:0000256" key="2">
    <source>
        <dbReference type="ARBA" id="ARBA00022448"/>
    </source>
</evidence>
<evidence type="ECO:0000313" key="9">
    <source>
        <dbReference type="Proteomes" id="UP000198672"/>
    </source>
</evidence>
<dbReference type="STRING" id="61595.SAMN05421644_10868"/>
<dbReference type="GO" id="GO:0005886">
    <property type="term" value="C:plasma membrane"/>
    <property type="evidence" value="ECO:0007669"/>
    <property type="project" value="UniProtKB-SubCell"/>
</dbReference>
<evidence type="ECO:0000256" key="4">
    <source>
        <dbReference type="ARBA" id="ARBA00022692"/>
    </source>
</evidence>
<feature type="transmembrane region" description="Helical" evidence="7">
    <location>
        <begin position="99"/>
        <end position="119"/>
    </location>
</feature>
<reference evidence="9" key="1">
    <citation type="submission" date="2016-10" db="EMBL/GenBank/DDBJ databases">
        <authorList>
            <person name="Varghese N."/>
            <person name="Submissions S."/>
        </authorList>
    </citation>
    <scope>NUCLEOTIDE SEQUENCE [LARGE SCALE GENOMIC DNA]</scope>
    <source>
        <strain evidence="9">DSM 173</strain>
    </source>
</reference>
<keyword evidence="9" id="KW-1185">Reference proteome</keyword>
<dbReference type="PANTHER" id="PTHR34229:SF1">
    <property type="entry name" value="METAL TRANSPORT PROTEIN HI_1621-RELATED"/>
    <property type="match status" value="1"/>
</dbReference>
<evidence type="ECO:0000313" key="8">
    <source>
        <dbReference type="EMBL" id="SDX64145.1"/>
    </source>
</evidence>
<evidence type="ECO:0000256" key="7">
    <source>
        <dbReference type="SAM" id="Phobius"/>
    </source>
</evidence>
<accession>A0A1H3DCL2</accession>
<keyword evidence="5 7" id="KW-1133">Transmembrane helix</keyword>
<dbReference type="RefSeq" id="WP_091332513.1">
    <property type="nucleotide sequence ID" value="NZ_FNOW01000008.1"/>
</dbReference>
<dbReference type="GO" id="GO:0000041">
    <property type="term" value="P:transition metal ion transport"/>
    <property type="evidence" value="ECO:0007669"/>
    <property type="project" value="InterPro"/>
</dbReference>
<dbReference type="InterPro" id="IPR002751">
    <property type="entry name" value="CbiM/NikMN"/>
</dbReference>
<feature type="transmembrane region" description="Helical" evidence="7">
    <location>
        <begin position="69"/>
        <end position="93"/>
    </location>
</feature>
<feature type="transmembrane region" description="Helical" evidence="7">
    <location>
        <begin position="131"/>
        <end position="155"/>
    </location>
</feature>
<keyword evidence="6 7" id="KW-0472">Membrane</keyword>
<dbReference type="PANTHER" id="PTHR34229">
    <property type="entry name" value="METAL TRANSPORT PROTEIN HI_1621-RELATED"/>
    <property type="match status" value="1"/>
</dbReference>
<evidence type="ECO:0000256" key="3">
    <source>
        <dbReference type="ARBA" id="ARBA00022475"/>
    </source>
</evidence>
<keyword evidence="4 7" id="KW-0812">Transmembrane</keyword>
<gene>
    <name evidence="8" type="ORF">SAMN05421644_10868</name>
</gene>
<comment type="subcellular location">
    <subcellularLocation>
        <location evidence="1">Cell membrane</location>
        <topology evidence="1">Multi-pass membrane protein</topology>
    </subcellularLocation>
</comment>
<dbReference type="Proteomes" id="UP000198672">
    <property type="component" value="Unassembled WGS sequence"/>
</dbReference>
<feature type="transmembrane region" description="Helical" evidence="7">
    <location>
        <begin position="175"/>
        <end position="194"/>
    </location>
</feature>
<evidence type="ECO:0000256" key="1">
    <source>
        <dbReference type="ARBA" id="ARBA00004651"/>
    </source>
</evidence>
<organism evidence="8 9">
    <name type="scientific">Allochromatium warmingii</name>
    <name type="common">Chromatium warmingii</name>
    <dbReference type="NCBI Taxonomy" id="61595"/>
    <lineage>
        <taxon>Bacteria</taxon>
        <taxon>Pseudomonadati</taxon>
        <taxon>Pseudomonadota</taxon>
        <taxon>Gammaproteobacteria</taxon>
        <taxon>Chromatiales</taxon>
        <taxon>Chromatiaceae</taxon>
        <taxon>Allochromatium</taxon>
    </lineage>
</organism>
<evidence type="ECO:0000256" key="6">
    <source>
        <dbReference type="ARBA" id="ARBA00023136"/>
    </source>
</evidence>